<evidence type="ECO:0000313" key="2">
    <source>
        <dbReference type="Proteomes" id="UP000054937"/>
    </source>
</evidence>
<keyword evidence="2" id="KW-1185">Reference proteome</keyword>
<sequence>MEKIQFLKGNKITNNLSDKILQIDQNQQYINDQLNPQSRQQSPNSTSFMYNNNQNDEIQILETEYDDEMEQELYMNIVLKGKSILQKFADHEGKIDFQLVDSVLTHCKFHKISLQFGILHCYNYQEIEQSLLRIIKKQEEEKKTEEQWNLLKKYGVNQK</sequence>
<reference evidence="1 2" key="1">
    <citation type="journal article" date="2015" name="Sci. Rep.">
        <title>Genome of the facultative scuticociliatosis pathogen Pseudocohnilembus persalinus provides insight into its virulence through horizontal gene transfer.</title>
        <authorList>
            <person name="Xiong J."/>
            <person name="Wang G."/>
            <person name="Cheng J."/>
            <person name="Tian M."/>
            <person name="Pan X."/>
            <person name="Warren A."/>
            <person name="Jiang C."/>
            <person name="Yuan D."/>
            <person name="Miao W."/>
        </authorList>
    </citation>
    <scope>NUCLEOTIDE SEQUENCE [LARGE SCALE GENOMIC DNA]</scope>
    <source>
        <strain evidence="1">36N120E</strain>
    </source>
</reference>
<dbReference type="AlphaFoldDB" id="A0A0V0R6H2"/>
<gene>
    <name evidence="1" type="ORF">PPERSA_08481</name>
</gene>
<proteinExistence type="predicted"/>
<protein>
    <submittedName>
        <fullName evidence="1">Uncharacterized protein</fullName>
    </submittedName>
</protein>
<evidence type="ECO:0000313" key="1">
    <source>
        <dbReference type="EMBL" id="KRX10078.1"/>
    </source>
</evidence>
<accession>A0A0V0R6H2</accession>
<name>A0A0V0R6H2_PSEPJ</name>
<organism evidence="1 2">
    <name type="scientific">Pseudocohnilembus persalinus</name>
    <name type="common">Ciliate</name>
    <dbReference type="NCBI Taxonomy" id="266149"/>
    <lineage>
        <taxon>Eukaryota</taxon>
        <taxon>Sar</taxon>
        <taxon>Alveolata</taxon>
        <taxon>Ciliophora</taxon>
        <taxon>Intramacronucleata</taxon>
        <taxon>Oligohymenophorea</taxon>
        <taxon>Scuticociliatia</taxon>
        <taxon>Philasterida</taxon>
        <taxon>Pseudocohnilembidae</taxon>
        <taxon>Pseudocohnilembus</taxon>
    </lineage>
</organism>
<dbReference type="InParanoid" id="A0A0V0R6H2"/>
<dbReference type="Proteomes" id="UP000054937">
    <property type="component" value="Unassembled WGS sequence"/>
</dbReference>
<dbReference type="EMBL" id="LDAU01000040">
    <property type="protein sequence ID" value="KRX10078.1"/>
    <property type="molecule type" value="Genomic_DNA"/>
</dbReference>
<comment type="caution">
    <text evidence="1">The sequence shown here is derived from an EMBL/GenBank/DDBJ whole genome shotgun (WGS) entry which is preliminary data.</text>
</comment>